<protein>
    <submittedName>
        <fullName evidence="1">Uncharacterized protein</fullName>
    </submittedName>
</protein>
<evidence type="ECO:0000313" key="2">
    <source>
        <dbReference type="Proteomes" id="UP001595839"/>
    </source>
</evidence>
<dbReference type="EMBL" id="JBHSFK010000013">
    <property type="protein sequence ID" value="MFC4502140.1"/>
    <property type="molecule type" value="Genomic_DNA"/>
</dbReference>
<name>A0ABV9AS55_9ACTN</name>
<sequence>MNAAQSAQTYADMRIRQAEQAGDVAEADHWRRVKADVDKAPPLGPRQKALLRSLLSGPGEVERRAA</sequence>
<dbReference type="RefSeq" id="WP_381174667.1">
    <property type="nucleotide sequence ID" value="NZ_JBHSFK010000013.1"/>
</dbReference>
<comment type="caution">
    <text evidence="1">The sequence shown here is derived from an EMBL/GenBank/DDBJ whole genome shotgun (WGS) entry which is preliminary data.</text>
</comment>
<organism evidence="1 2">
    <name type="scientific">Streptomyces vulcanius</name>
    <dbReference type="NCBI Taxonomy" id="1441876"/>
    <lineage>
        <taxon>Bacteria</taxon>
        <taxon>Bacillati</taxon>
        <taxon>Actinomycetota</taxon>
        <taxon>Actinomycetes</taxon>
        <taxon>Kitasatosporales</taxon>
        <taxon>Streptomycetaceae</taxon>
        <taxon>Streptomyces</taxon>
    </lineage>
</organism>
<dbReference type="Proteomes" id="UP001595839">
    <property type="component" value="Unassembled WGS sequence"/>
</dbReference>
<reference evidence="2" key="1">
    <citation type="journal article" date="2019" name="Int. J. Syst. Evol. Microbiol.">
        <title>The Global Catalogue of Microorganisms (GCM) 10K type strain sequencing project: providing services to taxonomists for standard genome sequencing and annotation.</title>
        <authorList>
            <consortium name="The Broad Institute Genomics Platform"/>
            <consortium name="The Broad Institute Genome Sequencing Center for Infectious Disease"/>
            <person name="Wu L."/>
            <person name="Ma J."/>
        </authorList>
    </citation>
    <scope>NUCLEOTIDE SEQUENCE [LARGE SCALE GENOMIC DNA]</scope>
    <source>
        <strain evidence="2">CGMCC 4.7177</strain>
    </source>
</reference>
<proteinExistence type="predicted"/>
<evidence type="ECO:0000313" key="1">
    <source>
        <dbReference type="EMBL" id="MFC4502140.1"/>
    </source>
</evidence>
<gene>
    <name evidence="1" type="ORF">ACFPIH_21840</name>
</gene>
<keyword evidence="2" id="KW-1185">Reference proteome</keyword>
<accession>A0ABV9AS55</accession>